<dbReference type="Proteomes" id="UP001138500">
    <property type="component" value="Unassembled WGS sequence"/>
</dbReference>
<feature type="non-terminal residue" evidence="1">
    <location>
        <position position="1"/>
    </location>
</feature>
<protein>
    <submittedName>
        <fullName evidence="1">Uncharacterized protein</fullName>
    </submittedName>
</protein>
<reference evidence="1 2" key="2">
    <citation type="journal article" date="2021" name="Curr. Genet.">
        <title>Genetic response to nitrogen starvation in the aggressive Eucalyptus foliar pathogen Teratosphaeria destructans.</title>
        <authorList>
            <person name="Havenga M."/>
            <person name="Wingfield B.D."/>
            <person name="Wingfield M.J."/>
            <person name="Dreyer L.L."/>
            <person name="Roets F."/>
            <person name="Aylward J."/>
        </authorList>
    </citation>
    <scope>NUCLEOTIDE SEQUENCE [LARGE SCALE GENOMIC DNA]</scope>
    <source>
        <strain evidence="1">CMW44962</strain>
    </source>
</reference>
<name>A0A9W7SWM1_9PEZI</name>
<gene>
    <name evidence="1" type="ORF">Tdes44962_MAKER08405</name>
</gene>
<proteinExistence type="predicted"/>
<dbReference type="AlphaFoldDB" id="A0A9W7SWM1"/>
<evidence type="ECO:0000313" key="2">
    <source>
        <dbReference type="Proteomes" id="UP001138500"/>
    </source>
</evidence>
<evidence type="ECO:0000313" key="1">
    <source>
        <dbReference type="EMBL" id="KAH9836880.1"/>
    </source>
</evidence>
<reference evidence="1 2" key="1">
    <citation type="journal article" date="2018" name="IMA Fungus">
        <title>IMA Genome-F 10: Nine draft genome sequences of Claviceps purpurea s.lat., including C. arundinis, C. humidiphila, and C. cf. spartinae, pseudomolecules for the pitch canker pathogen Fusarium circinatum, draft genome of Davidsoniella eucalypti, Grosmannia galeiformis, Quambalaria eucalypti, and Teratosphaeria destructans.</title>
        <authorList>
            <person name="Wingfield B.D."/>
            <person name="Liu M."/>
            <person name="Nguyen H.D."/>
            <person name="Lane F.A."/>
            <person name="Morgan S.W."/>
            <person name="De Vos L."/>
            <person name="Wilken P.M."/>
            <person name="Duong T.A."/>
            <person name="Aylward J."/>
            <person name="Coetzee M.P."/>
            <person name="Dadej K."/>
            <person name="De Beer Z.W."/>
            <person name="Findlay W."/>
            <person name="Havenga M."/>
            <person name="Kolarik M."/>
            <person name="Menzies J.G."/>
            <person name="Naidoo K."/>
            <person name="Pochopski O."/>
            <person name="Shoukouhi P."/>
            <person name="Santana Q.C."/>
            <person name="Seifert K.A."/>
            <person name="Soal N."/>
            <person name="Steenkamp E.T."/>
            <person name="Tatham C.T."/>
            <person name="van der Nest M.A."/>
            <person name="Wingfield M.J."/>
        </authorList>
    </citation>
    <scope>NUCLEOTIDE SEQUENCE [LARGE SCALE GENOMIC DNA]</scope>
    <source>
        <strain evidence="1">CMW44962</strain>
    </source>
</reference>
<organism evidence="1 2">
    <name type="scientific">Teratosphaeria destructans</name>
    <dbReference type="NCBI Taxonomy" id="418781"/>
    <lineage>
        <taxon>Eukaryota</taxon>
        <taxon>Fungi</taxon>
        <taxon>Dikarya</taxon>
        <taxon>Ascomycota</taxon>
        <taxon>Pezizomycotina</taxon>
        <taxon>Dothideomycetes</taxon>
        <taxon>Dothideomycetidae</taxon>
        <taxon>Mycosphaerellales</taxon>
        <taxon>Teratosphaeriaceae</taxon>
        <taxon>Teratosphaeria</taxon>
    </lineage>
</organism>
<dbReference type="EMBL" id="RIBY02000813">
    <property type="protein sequence ID" value="KAH9836880.1"/>
    <property type="molecule type" value="Genomic_DNA"/>
</dbReference>
<keyword evidence="2" id="KW-1185">Reference proteome</keyword>
<comment type="caution">
    <text evidence="1">The sequence shown here is derived from an EMBL/GenBank/DDBJ whole genome shotgun (WGS) entry which is preliminary data.</text>
</comment>
<accession>A0A9W7SWM1</accession>
<sequence length="232" mass="23271">DAGPVGGREAGPALGEAVGGGEGVGGVGGGEMVVVVVVVAGLSEEVVGEGGGVEVGGDGVEEGLEGVHDVVEGVGEALFGLEHVELAEVAWGVALLGAEGGGEGPDLVEGLGEGFEVELGGDGEVFGGAEEVVFMMGGGGVGGGDGEDLAGALAVGGGDDGGVALDEPWRWKKDVVLAMTSERSRRRRVLVGTRGRRWGTERRYSGEWYLDWMGLCWGSLSPSTWTSRACSS</sequence>